<dbReference type="OrthoDB" id="2399156at2"/>
<evidence type="ECO:0000313" key="4">
    <source>
        <dbReference type="EMBL" id="PTF14571.1"/>
    </source>
</evidence>
<dbReference type="Proteomes" id="UP000242547">
    <property type="component" value="Unassembled WGS sequence"/>
</dbReference>
<dbReference type="NCBIfam" id="NF047391">
    <property type="entry name" value="SA0570_fam"/>
    <property type="match status" value="1"/>
</dbReference>
<dbReference type="Proteomes" id="UP000243350">
    <property type="component" value="Unassembled WGS sequence"/>
</dbReference>
<dbReference type="AlphaFoldDB" id="A0A2K4DQP8"/>
<dbReference type="EMBL" id="PYZI01000003">
    <property type="protein sequence ID" value="PTF14571.1"/>
    <property type="molecule type" value="Genomic_DNA"/>
</dbReference>
<reference evidence="4" key="2">
    <citation type="submission" date="2018-03" db="EMBL/GenBank/DDBJ databases">
        <authorList>
            <person name="Naushad S."/>
        </authorList>
    </citation>
    <scope>NUCLEOTIDE SEQUENCE</scope>
    <source>
        <strain evidence="4">SNUC 1409</strain>
    </source>
</reference>
<organism evidence="3 7">
    <name type="scientific">Staphylococcus devriesei</name>
    <dbReference type="NCBI Taxonomy" id="586733"/>
    <lineage>
        <taxon>Bacteria</taxon>
        <taxon>Bacillati</taxon>
        <taxon>Bacillota</taxon>
        <taxon>Bacilli</taxon>
        <taxon>Bacillales</taxon>
        <taxon>Staphylococcaceae</taxon>
        <taxon>Staphylococcus</taxon>
    </lineage>
</organism>
<name>A0A2K4DQP8_9STAP</name>
<protein>
    <submittedName>
        <fullName evidence="3">Uncharacterized protein</fullName>
    </submittedName>
</protein>
<reference evidence="3" key="3">
    <citation type="submission" date="2018-03" db="EMBL/GenBank/DDBJ databases">
        <authorList>
            <person name="Keele B.F."/>
        </authorList>
    </citation>
    <scope>NUCLEOTIDE SEQUENCE</scope>
    <source>
        <strain evidence="3">SNUC 4143</strain>
        <strain evidence="2">SNUC 761</strain>
    </source>
</reference>
<feature type="signal peptide" evidence="1">
    <location>
        <begin position="1"/>
        <end position="23"/>
    </location>
</feature>
<dbReference type="RefSeq" id="WP_103166120.1">
    <property type="nucleotide sequence ID" value="NZ_CP130489.1"/>
</dbReference>
<evidence type="ECO:0000313" key="6">
    <source>
        <dbReference type="Proteomes" id="UP000242547"/>
    </source>
</evidence>
<dbReference type="GeneID" id="48888785"/>
<comment type="caution">
    <text evidence="3">The sequence shown here is derived from an EMBL/GenBank/DDBJ whole genome shotgun (WGS) entry which is preliminary data.</text>
</comment>
<feature type="chain" id="PRO_5044576740" evidence="1">
    <location>
        <begin position="24"/>
        <end position="168"/>
    </location>
</feature>
<dbReference type="Proteomes" id="UP000242088">
    <property type="component" value="Unassembled WGS sequence"/>
</dbReference>
<evidence type="ECO:0000313" key="7">
    <source>
        <dbReference type="Proteomes" id="UP000243350"/>
    </source>
</evidence>
<evidence type="ECO:0000313" key="3">
    <source>
        <dbReference type="EMBL" id="PTF10445.1"/>
    </source>
</evidence>
<accession>A0A2K4DQP8</accession>
<keyword evidence="1" id="KW-0732">Signal</keyword>
<dbReference type="EMBL" id="PYZL01000036">
    <property type="protein sequence ID" value="PTE73285.1"/>
    <property type="molecule type" value="Genomic_DNA"/>
</dbReference>
<evidence type="ECO:0000313" key="2">
    <source>
        <dbReference type="EMBL" id="PTE73285.1"/>
    </source>
</evidence>
<proteinExistence type="predicted"/>
<evidence type="ECO:0000256" key="1">
    <source>
        <dbReference type="SAM" id="SignalP"/>
    </source>
</evidence>
<dbReference type="EMBL" id="PYZH01000126">
    <property type="protein sequence ID" value="PTF10445.1"/>
    <property type="molecule type" value="Genomic_DNA"/>
</dbReference>
<keyword evidence="5" id="KW-1185">Reference proteome</keyword>
<evidence type="ECO:0000313" key="5">
    <source>
        <dbReference type="Proteomes" id="UP000242088"/>
    </source>
</evidence>
<reference evidence="5 6" key="1">
    <citation type="journal article" date="2016" name="Front. Microbiol.">
        <title>Comprehensive Phylogenetic Analysis of Bovine Non-aureus Staphylococci Species Based on Whole-Genome Sequencing.</title>
        <authorList>
            <person name="Naushad S."/>
            <person name="Barkema H.W."/>
            <person name="Luby C."/>
            <person name="Condas L.A."/>
            <person name="Nobrega D.B."/>
            <person name="Carson D.A."/>
            <person name="De Buck J."/>
        </authorList>
    </citation>
    <scope>NUCLEOTIDE SEQUENCE [LARGE SCALE GENOMIC DNA]</scope>
    <source>
        <strain evidence="4 5">SNUC 1409</strain>
        <strain evidence="3 7">SNUC 4143</strain>
        <strain evidence="2 6">SNUC 761</strain>
    </source>
</reference>
<gene>
    <name evidence="2" type="ORF">BUY44_06475</name>
    <name evidence="4" type="ORF">BUY47_03905</name>
    <name evidence="3" type="ORF">BUY48_11160</name>
</gene>
<sequence>MKKLVAAFLVSGLVMTGVGVNHAEAASGNSIQTVQQLTQGQKSLENVTLGESIKNVTHKYGTPIYSKNPNNRESYYEYRTNKGVLVVTANGKKNQGYVTRVSMTYNEANGPTYNQVKKSVGQNALTRVQYNKISGNFGYIQKGNTSYQFGSNGTQDKNLKLYRIDIAK</sequence>
<dbReference type="InterPro" id="IPR058116">
    <property type="entry name" value="SA0570-like"/>
</dbReference>